<evidence type="ECO:0000313" key="1">
    <source>
        <dbReference type="EMBL" id="MPN62156.1"/>
    </source>
</evidence>
<proteinExistence type="predicted"/>
<protein>
    <submittedName>
        <fullName evidence="1">Uncharacterized protein</fullName>
    </submittedName>
</protein>
<dbReference type="AlphaFoldDB" id="A0A645JFA0"/>
<gene>
    <name evidence="1" type="ORF">SDC9_209903</name>
</gene>
<reference evidence="1" key="1">
    <citation type="submission" date="2019-08" db="EMBL/GenBank/DDBJ databases">
        <authorList>
            <person name="Kucharzyk K."/>
            <person name="Murdoch R.W."/>
            <person name="Higgins S."/>
            <person name="Loffler F."/>
        </authorList>
    </citation>
    <scope>NUCLEOTIDE SEQUENCE</scope>
</reference>
<accession>A0A645JFA0</accession>
<comment type="caution">
    <text evidence="1">The sequence shown here is derived from an EMBL/GenBank/DDBJ whole genome shotgun (WGS) entry which is preliminary data.</text>
</comment>
<dbReference type="EMBL" id="VSSQ01139767">
    <property type="protein sequence ID" value="MPN62156.1"/>
    <property type="molecule type" value="Genomic_DNA"/>
</dbReference>
<sequence>MVKVILVSYPVLGFGSFKRDQFGENNLQQARFLQQNKSDRRFGRKNDLIKLIRNPFL</sequence>
<organism evidence="1">
    <name type="scientific">bioreactor metagenome</name>
    <dbReference type="NCBI Taxonomy" id="1076179"/>
    <lineage>
        <taxon>unclassified sequences</taxon>
        <taxon>metagenomes</taxon>
        <taxon>ecological metagenomes</taxon>
    </lineage>
</organism>
<name>A0A645JFA0_9ZZZZ</name>